<sequence>MMRIAVTLSNTSDQIIRVEIPTANFDEYIMSAELKTVQLEINTIFNIKLTQGRNVQRTNFTPTQEGQTVNLSRYFQ</sequence>
<evidence type="ECO:0000313" key="2">
    <source>
        <dbReference type="Proteomes" id="UP000054270"/>
    </source>
</evidence>
<gene>
    <name evidence="1" type="ORF">HYPSUDRAFT_35882</name>
</gene>
<name>A0A0D2MRY7_HYPSF</name>
<dbReference type="Proteomes" id="UP000054270">
    <property type="component" value="Unassembled WGS sequence"/>
</dbReference>
<accession>A0A0D2MRY7</accession>
<reference evidence="2" key="1">
    <citation type="submission" date="2014-04" db="EMBL/GenBank/DDBJ databases">
        <title>Evolutionary Origins and Diversification of the Mycorrhizal Mutualists.</title>
        <authorList>
            <consortium name="DOE Joint Genome Institute"/>
            <consortium name="Mycorrhizal Genomics Consortium"/>
            <person name="Kohler A."/>
            <person name="Kuo A."/>
            <person name="Nagy L.G."/>
            <person name="Floudas D."/>
            <person name="Copeland A."/>
            <person name="Barry K.W."/>
            <person name="Cichocki N."/>
            <person name="Veneault-Fourrey C."/>
            <person name="LaButti K."/>
            <person name="Lindquist E.A."/>
            <person name="Lipzen A."/>
            <person name="Lundell T."/>
            <person name="Morin E."/>
            <person name="Murat C."/>
            <person name="Riley R."/>
            <person name="Ohm R."/>
            <person name="Sun H."/>
            <person name="Tunlid A."/>
            <person name="Henrissat B."/>
            <person name="Grigoriev I.V."/>
            <person name="Hibbett D.S."/>
            <person name="Martin F."/>
        </authorList>
    </citation>
    <scope>NUCLEOTIDE SEQUENCE [LARGE SCALE GENOMIC DNA]</scope>
    <source>
        <strain evidence="2">FD-334 SS-4</strain>
    </source>
</reference>
<dbReference type="EMBL" id="KN817526">
    <property type="protein sequence ID" value="KJA26733.1"/>
    <property type="molecule type" value="Genomic_DNA"/>
</dbReference>
<protein>
    <submittedName>
        <fullName evidence="1">Uncharacterized protein</fullName>
    </submittedName>
</protein>
<keyword evidence="2" id="KW-1185">Reference proteome</keyword>
<organism evidence="1 2">
    <name type="scientific">Hypholoma sublateritium (strain FD-334 SS-4)</name>
    <dbReference type="NCBI Taxonomy" id="945553"/>
    <lineage>
        <taxon>Eukaryota</taxon>
        <taxon>Fungi</taxon>
        <taxon>Dikarya</taxon>
        <taxon>Basidiomycota</taxon>
        <taxon>Agaricomycotina</taxon>
        <taxon>Agaricomycetes</taxon>
        <taxon>Agaricomycetidae</taxon>
        <taxon>Agaricales</taxon>
        <taxon>Agaricineae</taxon>
        <taxon>Strophariaceae</taxon>
        <taxon>Hypholoma</taxon>
    </lineage>
</organism>
<dbReference type="AlphaFoldDB" id="A0A0D2MRY7"/>
<evidence type="ECO:0000313" key="1">
    <source>
        <dbReference type="EMBL" id="KJA26733.1"/>
    </source>
</evidence>
<proteinExistence type="predicted"/>